<evidence type="ECO:0000256" key="2">
    <source>
        <dbReference type="SAM" id="SignalP"/>
    </source>
</evidence>
<protein>
    <submittedName>
        <fullName evidence="3">Uncharacterized protein</fullName>
    </submittedName>
</protein>
<feature type="region of interest" description="Disordered" evidence="1">
    <location>
        <begin position="399"/>
        <end position="420"/>
    </location>
</feature>
<organism evidence="3 4">
    <name type="scientific">Polarella glacialis</name>
    <name type="common">Dinoflagellate</name>
    <dbReference type="NCBI Taxonomy" id="89957"/>
    <lineage>
        <taxon>Eukaryota</taxon>
        <taxon>Sar</taxon>
        <taxon>Alveolata</taxon>
        <taxon>Dinophyceae</taxon>
        <taxon>Suessiales</taxon>
        <taxon>Suessiaceae</taxon>
        <taxon>Polarella</taxon>
    </lineage>
</organism>
<accession>A0A813LKU2</accession>
<comment type="caution">
    <text evidence="3">The sequence shown here is derived from an EMBL/GenBank/DDBJ whole genome shotgun (WGS) entry which is preliminary data.</text>
</comment>
<keyword evidence="2" id="KW-0732">Signal</keyword>
<proteinExistence type="predicted"/>
<name>A0A813LKU2_POLGL</name>
<evidence type="ECO:0000313" key="3">
    <source>
        <dbReference type="EMBL" id="CAE8732361.1"/>
    </source>
</evidence>
<reference evidence="3" key="1">
    <citation type="submission" date="2021-02" db="EMBL/GenBank/DDBJ databases">
        <authorList>
            <person name="Dougan E. K."/>
            <person name="Rhodes N."/>
            <person name="Thang M."/>
            <person name="Chan C."/>
        </authorList>
    </citation>
    <scope>NUCLEOTIDE SEQUENCE</scope>
</reference>
<evidence type="ECO:0000313" key="4">
    <source>
        <dbReference type="Proteomes" id="UP000626109"/>
    </source>
</evidence>
<sequence>MALVTGSLLLLLLAALVCPAQSASTGRRSSVFERLAGRHLSSKRNVVAVGSLSWRSLPQASKRGLDVGALFSSSKRVAMAQDLLRIVTQRGGNISEGQQQLVRSLKAKFEEEAVPEIRGKVSDVQQDLVNSLNAILENETLPEIRRAHAADEDLLWVHAAAVSRCDEGLEEGSRRVGQQNGVVSERLAKRGSCMGDSEQLRAELSKASLVLSHFLVATVVPSLTLPTREEGAVLDQFVASRLLWITEFQEEYSSLKARQKSLAEADGVTSTSCGEANQSLAAEYCAWASEIAIVRAEYSQCRRETEAIFAETLKITKENAARRKVDYSAVLKLQCYLGAFVSAEAEALGDIKECDAAAEASSTETLNLSEPIRPPFAEAKFESAAASVHDISCEGTTATTTETTTTTTTTTTTSTSTTTTTTIVVHEEREVVGESTTTTTTSSLTTTTTTIVVYEEREVVRESVKAMVENVASYVTDPEVKLVWQLTLAMGVGLEDTPEAVNVTLKAVEGSAVEGASLLATGARAAGEVEADYVITLPLHVSAASVVEALKPEKTAAFQDSLSAKLAEKNMSGFEAQVLPLPTPTVEKVKVAVTTTTTTTISLCPSVEGYMESTCHMFERELLTDDCFAAPKDASSCLEIENQLELCMGPCQSRADYVGLIGSALEAFKAFLQSKISDGQVCSVIGEFGSTCMDIEMQLGGQNCFDAPADKGECLLLLDSYCDCLAPCKSNPTYEEELGGPLSGLRDFITTYEG</sequence>
<feature type="chain" id="PRO_5032675961" evidence="2">
    <location>
        <begin position="23"/>
        <end position="754"/>
    </location>
</feature>
<dbReference type="EMBL" id="CAJNNW010036143">
    <property type="protein sequence ID" value="CAE8732361.1"/>
    <property type="molecule type" value="Genomic_DNA"/>
</dbReference>
<feature type="signal peptide" evidence="2">
    <location>
        <begin position="1"/>
        <end position="22"/>
    </location>
</feature>
<dbReference type="AlphaFoldDB" id="A0A813LKU2"/>
<dbReference type="Proteomes" id="UP000626109">
    <property type="component" value="Unassembled WGS sequence"/>
</dbReference>
<gene>
    <name evidence="3" type="ORF">PGLA2088_LOCUS46367</name>
</gene>
<evidence type="ECO:0000256" key="1">
    <source>
        <dbReference type="SAM" id="MobiDB-lite"/>
    </source>
</evidence>